<dbReference type="Pfam" id="PF07690">
    <property type="entry name" value="MFS_1"/>
    <property type="match status" value="1"/>
</dbReference>
<feature type="transmembrane region" description="Helical" evidence="7">
    <location>
        <begin position="121"/>
        <end position="145"/>
    </location>
</feature>
<proteinExistence type="predicted"/>
<evidence type="ECO:0000256" key="1">
    <source>
        <dbReference type="ARBA" id="ARBA00004141"/>
    </source>
</evidence>
<dbReference type="PROSITE" id="PS51257">
    <property type="entry name" value="PROKAR_LIPOPROTEIN"/>
    <property type="match status" value="1"/>
</dbReference>
<dbReference type="SUPFAM" id="SSF103473">
    <property type="entry name" value="MFS general substrate transporter"/>
    <property type="match status" value="1"/>
</dbReference>
<dbReference type="EMBL" id="ASGP02000002">
    <property type="protein sequence ID" value="KAH9521619.1"/>
    <property type="molecule type" value="Genomic_DNA"/>
</dbReference>
<dbReference type="PANTHER" id="PTHR11662">
    <property type="entry name" value="SOLUTE CARRIER FAMILY 17"/>
    <property type="match status" value="1"/>
</dbReference>
<evidence type="ECO:0000256" key="6">
    <source>
        <dbReference type="ARBA" id="ARBA00023136"/>
    </source>
</evidence>
<evidence type="ECO:0000313" key="9">
    <source>
        <dbReference type="EMBL" id="KAH9521619.1"/>
    </source>
</evidence>
<name>A0A922L6E4_DERFA</name>
<dbReference type="Gene3D" id="1.20.1250.20">
    <property type="entry name" value="MFS general substrate transporter like domains"/>
    <property type="match status" value="2"/>
</dbReference>
<gene>
    <name evidence="9" type="ORF">DERF_005259</name>
</gene>
<sequence>MLTIQRKWIISMLGIYSCGLMYVVRAGISVAMVRMTMVKNENDNLSNSSSSSISSNAPTFDWNETLQGIILGGIFYLYWIVPTIVGSLIERYGAKWFAFIGVIGPCILTAITPWIATVNVYLLIVVMILVGVTQAFTYPALFHLYVRWFPPEELSKANSGIQVGASLGGIIIYSIGGYLCETTIGWPLVFYVSAATHIPWLFLWLYFGSDHPDKHMDNDINMKSSSSSSMMNENQKNKKIRTPWLAILKSGAVWSSQLSKFACSYGFYMLMSKIPAYLDRLYNINIVDNGFICAAAFASYGLSCFIAPYISNWMIDRLNISVLTTRKLFQAVAMLIPCICLLAITFVYDKTIMIILLIMAMLSYGFFTGGEWTMISEYAPNFVGVVSGFIHILGFMSGFLAPYIVGVILDSNIGDERFKWNVAFWISAALYFIGYLAFWFLCTNKKLGTKLMSFIRIISN</sequence>
<feature type="domain" description="Major facilitator superfamily (MFS) profile" evidence="8">
    <location>
        <begin position="20"/>
        <end position="446"/>
    </location>
</feature>
<keyword evidence="5 7" id="KW-1133">Transmembrane helix</keyword>
<dbReference type="InterPro" id="IPR011701">
    <property type="entry name" value="MFS"/>
</dbReference>
<dbReference type="PROSITE" id="PS50850">
    <property type="entry name" value="MFS"/>
    <property type="match status" value="1"/>
</dbReference>
<keyword evidence="4" id="KW-0769">Symport</keyword>
<feature type="transmembrane region" description="Helical" evidence="7">
    <location>
        <begin position="188"/>
        <end position="207"/>
    </location>
</feature>
<comment type="subcellular location">
    <subcellularLocation>
        <location evidence="1">Membrane</location>
        <topology evidence="1">Multi-pass membrane protein</topology>
    </subcellularLocation>
</comment>
<keyword evidence="6 7" id="KW-0472">Membrane</keyword>
<feature type="transmembrane region" description="Helical" evidence="7">
    <location>
        <begin position="289"/>
        <end position="307"/>
    </location>
</feature>
<feature type="transmembrane region" description="Helical" evidence="7">
    <location>
        <begin position="328"/>
        <end position="346"/>
    </location>
</feature>
<dbReference type="GO" id="GO:0016020">
    <property type="term" value="C:membrane"/>
    <property type="evidence" value="ECO:0007669"/>
    <property type="project" value="UniProtKB-SubCell"/>
</dbReference>
<feature type="transmembrane region" description="Helical" evidence="7">
    <location>
        <begin position="69"/>
        <end position="89"/>
    </location>
</feature>
<feature type="transmembrane region" description="Helical" evidence="7">
    <location>
        <begin position="424"/>
        <end position="442"/>
    </location>
</feature>
<keyword evidence="2" id="KW-0813">Transport</keyword>
<keyword evidence="10" id="KW-1185">Reference proteome</keyword>
<dbReference type="InterPro" id="IPR050382">
    <property type="entry name" value="MFS_Na/Anion_cotransporter"/>
</dbReference>
<feature type="transmembrane region" description="Helical" evidence="7">
    <location>
        <begin position="352"/>
        <end position="370"/>
    </location>
</feature>
<dbReference type="GO" id="GO:0006820">
    <property type="term" value="P:monoatomic anion transport"/>
    <property type="evidence" value="ECO:0007669"/>
    <property type="project" value="TreeGrafter"/>
</dbReference>
<dbReference type="Proteomes" id="UP000790347">
    <property type="component" value="Unassembled WGS sequence"/>
</dbReference>
<accession>A0A922L6E4</accession>
<evidence type="ECO:0000256" key="5">
    <source>
        <dbReference type="ARBA" id="ARBA00022989"/>
    </source>
</evidence>
<comment type="caution">
    <text evidence="9">The sequence shown here is derived from an EMBL/GenBank/DDBJ whole genome shotgun (WGS) entry which is preliminary data.</text>
</comment>
<dbReference type="InterPro" id="IPR036259">
    <property type="entry name" value="MFS_trans_sf"/>
</dbReference>
<feature type="transmembrane region" description="Helical" evidence="7">
    <location>
        <begin position="157"/>
        <end position="176"/>
    </location>
</feature>
<feature type="transmembrane region" description="Helical" evidence="7">
    <location>
        <begin position="382"/>
        <end position="404"/>
    </location>
</feature>
<keyword evidence="3 7" id="KW-0812">Transmembrane</keyword>
<dbReference type="GO" id="GO:0015293">
    <property type="term" value="F:symporter activity"/>
    <property type="evidence" value="ECO:0007669"/>
    <property type="project" value="UniProtKB-KW"/>
</dbReference>
<evidence type="ECO:0000259" key="8">
    <source>
        <dbReference type="PROSITE" id="PS50850"/>
    </source>
</evidence>
<evidence type="ECO:0000256" key="3">
    <source>
        <dbReference type="ARBA" id="ARBA00022692"/>
    </source>
</evidence>
<reference evidence="9" key="2">
    <citation type="journal article" date="2022" name="Res Sq">
        <title>Comparative Genomics Reveals Insights into the Divergent Evolution of Astigmatic Mites and Household Pest Adaptations.</title>
        <authorList>
            <person name="Xiong Q."/>
            <person name="Wan A.T.-Y."/>
            <person name="Liu X.-Y."/>
            <person name="Fung C.S.-H."/>
            <person name="Xiao X."/>
            <person name="Malainual N."/>
            <person name="Hou J."/>
            <person name="Wang L."/>
            <person name="Wang M."/>
            <person name="Yang K."/>
            <person name="Cui Y."/>
            <person name="Leung E."/>
            <person name="Nong W."/>
            <person name="Shin S.-K."/>
            <person name="Au S."/>
            <person name="Jeong K.Y."/>
            <person name="Chew F.T."/>
            <person name="Hui J."/>
            <person name="Leung T.F."/>
            <person name="Tungtrongchitr A."/>
            <person name="Zhong N."/>
            <person name="Liu Z."/>
            <person name="Tsui S."/>
        </authorList>
    </citation>
    <scope>NUCLEOTIDE SEQUENCE</scope>
    <source>
        <strain evidence="9">Derf</strain>
        <tissue evidence="9">Whole organism</tissue>
    </source>
</reference>
<evidence type="ECO:0000313" key="10">
    <source>
        <dbReference type="Proteomes" id="UP000790347"/>
    </source>
</evidence>
<evidence type="ECO:0000256" key="7">
    <source>
        <dbReference type="SAM" id="Phobius"/>
    </source>
</evidence>
<reference evidence="9" key="1">
    <citation type="submission" date="2013-05" db="EMBL/GenBank/DDBJ databases">
        <authorList>
            <person name="Yim A.K.Y."/>
            <person name="Chan T.F."/>
            <person name="Ji K.M."/>
            <person name="Liu X.Y."/>
            <person name="Zhou J.W."/>
            <person name="Li R.Q."/>
            <person name="Yang K.Y."/>
            <person name="Li J."/>
            <person name="Li M."/>
            <person name="Law P.T.W."/>
            <person name="Wu Y.L."/>
            <person name="Cai Z.L."/>
            <person name="Qin H."/>
            <person name="Bao Y."/>
            <person name="Leung R.K.K."/>
            <person name="Ng P.K.S."/>
            <person name="Zou J."/>
            <person name="Zhong X.J."/>
            <person name="Ran P.X."/>
            <person name="Zhong N.S."/>
            <person name="Liu Z.G."/>
            <person name="Tsui S.K.W."/>
        </authorList>
    </citation>
    <scope>NUCLEOTIDE SEQUENCE</scope>
    <source>
        <strain evidence="9">Derf</strain>
        <tissue evidence="9">Whole organism</tissue>
    </source>
</reference>
<dbReference type="PANTHER" id="PTHR11662:SF399">
    <property type="entry name" value="FI19708P1-RELATED"/>
    <property type="match status" value="1"/>
</dbReference>
<protein>
    <recommendedName>
        <fullName evidence="8">Major facilitator superfamily (MFS) profile domain-containing protein</fullName>
    </recommendedName>
</protein>
<feature type="transmembrane region" description="Helical" evidence="7">
    <location>
        <begin position="12"/>
        <end position="33"/>
    </location>
</feature>
<feature type="transmembrane region" description="Helical" evidence="7">
    <location>
        <begin position="96"/>
        <end position="115"/>
    </location>
</feature>
<evidence type="ECO:0000256" key="4">
    <source>
        <dbReference type="ARBA" id="ARBA00022847"/>
    </source>
</evidence>
<dbReference type="FunFam" id="1.20.1250.20:FF:000003">
    <property type="entry name" value="Solute carrier family 17 member 3"/>
    <property type="match status" value="1"/>
</dbReference>
<dbReference type="InterPro" id="IPR020846">
    <property type="entry name" value="MFS_dom"/>
</dbReference>
<dbReference type="AlphaFoldDB" id="A0A922L6E4"/>
<organism evidence="9 10">
    <name type="scientific">Dermatophagoides farinae</name>
    <name type="common">American house dust mite</name>
    <dbReference type="NCBI Taxonomy" id="6954"/>
    <lineage>
        <taxon>Eukaryota</taxon>
        <taxon>Metazoa</taxon>
        <taxon>Ecdysozoa</taxon>
        <taxon>Arthropoda</taxon>
        <taxon>Chelicerata</taxon>
        <taxon>Arachnida</taxon>
        <taxon>Acari</taxon>
        <taxon>Acariformes</taxon>
        <taxon>Sarcoptiformes</taxon>
        <taxon>Astigmata</taxon>
        <taxon>Psoroptidia</taxon>
        <taxon>Analgoidea</taxon>
        <taxon>Pyroglyphidae</taxon>
        <taxon>Dermatophagoidinae</taxon>
        <taxon>Dermatophagoides</taxon>
    </lineage>
</organism>
<evidence type="ECO:0000256" key="2">
    <source>
        <dbReference type="ARBA" id="ARBA00022448"/>
    </source>
</evidence>